<reference evidence="2" key="2">
    <citation type="submission" date="2022-10" db="EMBL/GenBank/DDBJ databases">
        <authorList>
            <person name="Ngo T.-E."/>
        </authorList>
    </citation>
    <scope>NUCLEOTIDE SEQUENCE</scope>
    <source>
        <strain evidence="2">JHB</strain>
    </source>
</reference>
<dbReference type="AlphaFoldDB" id="A0A9Q9SSU6"/>
<evidence type="ECO:0000256" key="1">
    <source>
        <dbReference type="SAM" id="MobiDB-lite"/>
    </source>
</evidence>
<accession>A0A9Q9SSU6</accession>
<dbReference type="Proteomes" id="UP000176944">
    <property type="component" value="Chromosome"/>
</dbReference>
<dbReference type="EMBL" id="CP017708">
    <property type="protein sequence ID" value="WAN68983.1"/>
    <property type="molecule type" value="Genomic_DNA"/>
</dbReference>
<proteinExistence type="predicted"/>
<protein>
    <submittedName>
        <fullName evidence="2">Uncharacterized protein</fullName>
    </submittedName>
</protein>
<feature type="region of interest" description="Disordered" evidence="1">
    <location>
        <begin position="1"/>
        <end position="44"/>
    </location>
</feature>
<sequence>MTLAKRPRYANGQATRCSKRAATRTDQQSSFLPGLPTPDSRLPTPCLEIYYP</sequence>
<organism evidence="2">
    <name type="scientific">Moorena producens (strain JHB)</name>
    <dbReference type="NCBI Taxonomy" id="1454205"/>
    <lineage>
        <taxon>Bacteria</taxon>
        <taxon>Bacillati</taxon>
        <taxon>Cyanobacteriota</taxon>
        <taxon>Cyanophyceae</taxon>
        <taxon>Coleofasciculales</taxon>
        <taxon>Coleofasciculaceae</taxon>
        <taxon>Moorena</taxon>
    </lineage>
</organism>
<evidence type="ECO:0000313" key="2">
    <source>
        <dbReference type="EMBL" id="WAN68983.1"/>
    </source>
</evidence>
<gene>
    <name evidence="2" type="ORF">BJP36_42235</name>
</gene>
<name>A0A9Q9SSU6_MOOP1</name>
<reference evidence="2" key="1">
    <citation type="journal article" date="2017" name="Proc. Natl. Acad. Sci. U.S.A.">
        <title>Comparative genomics uncovers the prolific and distinctive metabolic potential of the cyanobacterial genus Moorea.</title>
        <authorList>
            <person name="Leao T."/>
            <person name="Castelao G."/>
            <person name="Korobeynikov A."/>
            <person name="Monroe E.A."/>
            <person name="Podell S."/>
            <person name="Glukhov E."/>
            <person name="Allen E.E."/>
            <person name="Gerwick W.H."/>
            <person name="Gerwick L."/>
        </authorList>
    </citation>
    <scope>NUCLEOTIDE SEQUENCE</scope>
    <source>
        <strain evidence="2">JHB</strain>
    </source>
</reference>